<accession>A0A4R7BHY3</accession>
<sequence length="94" mass="9922">MRPLLLACLALLAVSSVSSAADLDDPRGWSGPPVRDDGYRHGGVAGPPPAEGLDEDDDEDGPGAPPQGWAESQRPEGGCFTRQTPWGPERLCNR</sequence>
<comment type="caution">
    <text evidence="3">The sequence shown here is derived from an EMBL/GenBank/DDBJ whole genome shotgun (WGS) entry which is preliminary data.</text>
</comment>
<dbReference type="AlphaFoldDB" id="A0A4R7BHY3"/>
<evidence type="ECO:0000256" key="1">
    <source>
        <dbReference type="SAM" id="MobiDB-lite"/>
    </source>
</evidence>
<feature type="signal peptide" evidence="2">
    <location>
        <begin position="1"/>
        <end position="20"/>
    </location>
</feature>
<evidence type="ECO:0000313" key="3">
    <source>
        <dbReference type="EMBL" id="TDR84533.1"/>
    </source>
</evidence>
<protein>
    <submittedName>
        <fullName evidence="3">Uncharacterized protein</fullName>
    </submittedName>
</protein>
<name>A0A4R7BHY3_9HYPH</name>
<gene>
    <name evidence="3" type="ORF">EV668_4892</name>
</gene>
<dbReference type="Proteomes" id="UP000295122">
    <property type="component" value="Unassembled WGS sequence"/>
</dbReference>
<reference evidence="3 4" key="1">
    <citation type="submission" date="2019-03" db="EMBL/GenBank/DDBJ databases">
        <title>Genomic Encyclopedia of Type Strains, Phase IV (KMG-IV): sequencing the most valuable type-strain genomes for metagenomic binning, comparative biology and taxonomic classification.</title>
        <authorList>
            <person name="Goeker M."/>
        </authorList>
    </citation>
    <scope>NUCLEOTIDE SEQUENCE [LARGE SCALE GENOMIC DNA]</scope>
    <source>
        <strain evidence="3 4">DSM 25903</strain>
    </source>
</reference>
<evidence type="ECO:0000256" key="2">
    <source>
        <dbReference type="SAM" id="SignalP"/>
    </source>
</evidence>
<feature type="chain" id="PRO_5020932462" evidence="2">
    <location>
        <begin position="21"/>
        <end position="94"/>
    </location>
</feature>
<keyword evidence="2" id="KW-0732">Signal</keyword>
<proteinExistence type="predicted"/>
<keyword evidence="4" id="KW-1185">Reference proteome</keyword>
<feature type="compositionally biased region" description="Acidic residues" evidence="1">
    <location>
        <begin position="52"/>
        <end position="61"/>
    </location>
</feature>
<feature type="region of interest" description="Disordered" evidence="1">
    <location>
        <begin position="19"/>
        <end position="94"/>
    </location>
</feature>
<evidence type="ECO:0000313" key="4">
    <source>
        <dbReference type="Proteomes" id="UP000295122"/>
    </source>
</evidence>
<dbReference type="RefSeq" id="WP_133775108.1">
    <property type="nucleotide sequence ID" value="NZ_SNZR01000019.1"/>
</dbReference>
<dbReference type="EMBL" id="SNZR01000019">
    <property type="protein sequence ID" value="TDR84533.1"/>
    <property type="molecule type" value="Genomic_DNA"/>
</dbReference>
<organism evidence="3 4">
    <name type="scientific">Enterovirga rhinocerotis</name>
    <dbReference type="NCBI Taxonomy" id="1339210"/>
    <lineage>
        <taxon>Bacteria</taxon>
        <taxon>Pseudomonadati</taxon>
        <taxon>Pseudomonadota</taxon>
        <taxon>Alphaproteobacteria</taxon>
        <taxon>Hyphomicrobiales</taxon>
        <taxon>Methylobacteriaceae</taxon>
        <taxon>Enterovirga</taxon>
    </lineage>
</organism>